<feature type="chain" id="PRO_5032857418" evidence="2">
    <location>
        <begin position="25"/>
        <end position="219"/>
    </location>
</feature>
<reference evidence="3 4" key="1">
    <citation type="submission" date="2020-10" db="EMBL/GenBank/DDBJ databases">
        <title>complete genome sequencing of Lysobacter sp. H21R20.</title>
        <authorList>
            <person name="Bae J.-W."/>
            <person name="Lee S.-Y."/>
        </authorList>
    </citation>
    <scope>NUCLEOTIDE SEQUENCE [LARGE SCALE GENOMIC DNA]</scope>
    <source>
        <strain evidence="3 4">H21R20</strain>
    </source>
</reference>
<keyword evidence="4" id="KW-1185">Reference proteome</keyword>
<keyword evidence="2" id="KW-0732">Signal</keyword>
<dbReference type="InterPro" id="IPR008719">
    <property type="entry name" value="N2O_reductase_NosL"/>
</dbReference>
<dbReference type="Pfam" id="PF05573">
    <property type="entry name" value="NosL"/>
    <property type="match status" value="1"/>
</dbReference>
<dbReference type="PROSITE" id="PS51257">
    <property type="entry name" value="PROKAR_LIPOPROTEIN"/>
    <property type="match status" value="1"/>
</dbReference>
<protein>
    <submittedName>
        <fullName evidence="3">Nitrous oxide reductase accessory protein NosL</fullName>
    </submittedName>
</protein>
<dbReference type="KEGG" id="lcic:INQ41_05895"/>
<dbReference type="PANTHER" id="PTHR41247:SF1">
    <property type="entry name" value="HTH-TYPE TRANSCRIPTIONAL REPRESSOR YCNK"/>
    <property type="match status" value="1"/>
</dbReference>
<proteinExistence type="predicted"/>
<dbReference type="SUPFAM" id="SSF160387">
    <property type="entry name" value="NosL/MerB-like"/>
    <property type="match status" value="1"/>
</dbReference>
<evidence type="ECO:0000313" key="4">
    <source>
        <dbReference type="Proteomes" id="UP000594059"/>
    </source>
</evidence>
<sequence length="219" mass="23284">MTFGRTTWAAIGLAILMLAGCNKAAPDVPPPAPAEVSDEATGHYCGMLLADHEGPKGQIHLASREDPLWFSSVRDTIAFLRLPEEAKDVAAVYVNDMGKAQHWDQPEAGTWIDANAAWFVLDSAMRGGMGANEAVPFSTEAAAEAFRTKHGGNIARLDDIPDAYVLGPVDLSSPMPGMDGHEPDPAGQDRAADGHDVEMHDADGHDAAEAHAHPTHPEH</sequence>
<dbReference type="Proteomes" id="UP000594059">
    <property type="component" value="Chromosome"/>
</dbReference>
<gene>
    <name evidence="3" type="ORF">INQ41_05895</name>
</gene>
<dbReference type="Gene3D" id="3.30.70.2060">
    <property type="match status" value="1"/>
</dbReference>
<accession>A0A7S6UHU0</accession>
<feature type="region of interest" description="Disordered" evidence="1">
    <location>
        <begin position="169"/>
        <end position="199"/>
    </location>
</feature>
<dbReference type="RefSeq" id="WP_193986981.1">
    <property type="nucleotide sequence ID" value="NZ_CP063656.1"/>
</dbReference>
<feature type="signal peptide" evidence="2">
    <location>
        <begin position="1"/>
        <end position="24"/>
    </location>
</feature>
<evidence type="ECO:0000256" key="2">
    <source>
        <dbReference type="SAM" id="SignalP"/>
    </source>
</evidence>
<name>A0A7S6UHU0_9GAMM</name>
<organism evidence="3 4">
    <name type="scientific">Novilysobacter ciconiae</name>
    <dbReference type="NCBI Taxonomy" id="2781022"/>
    <lineage>
        <taxon>Bacteria</taxon>
        <taxon>Pseudomonadati</taxon>
        <taxon>Pseudomonadota</taxon>
        <taxon>Gammaproteobacteria</taxon>
        <taxon>Lysobacterales</taxon>
        <taxon>Lysobacteraceae</taxon>
        <taxon>Novilysobacter</taxon>
    </lineage>
</organism>
<dbReference type="PANTHER" id="PTHR41247">
    <property type="entry name" value="HTH-TYPE TRANSCRIPTIONAL REPRESSOR YCNK"/>
    <property type="match status" value="1"/>
</dbReference>
<dbReference type="AlphaFoldDB" id="A0A7S6UHU0"/>
<evidence type="ECO:0000256" key="1">
    <source>
        <dbReference type="SAM" id="MobiDB-lite"/>
    </source>
</evidence>
<dbReference type="Gene3D" id="3.30.70.2050">
    <property type="match status" value="1"/>
</dbReference>
<feature type="compositionally biased region" description="Basic and acidic residues" evidence="1">
    <location>
        <begin position="190"/>
        <end position="199"/>
    </location>
</feature>
<evidence type="ECO:0000313" key="3">
    <source>
        <dbReference type="EMBL" id="QOW20542.1"/>
    </source>
</evidence>
<dbReference type="EMBL" id="CP063656">
    <property type="protein sequence ID" value="QOW20542.1"/>
    <property type="molecule type" value="Genomic_DNA"/>
</dbReference>